<dbReference type="OrthoDB" id="4731062at2"/>
<proteinExistence type="predicted"/>
<feature type="compositionally biased region" description="Low complexity" evidence="1">
    <location>
        <begin position="139"/>
        <end position="154"/>
    </location>
</feature>
<dbReference type="Proteomes" id="UP000195331">
    <property type="component" value="Chromosome"/>
</dbReference>
<dbReference type="RefSeq" id="WP_087076960.1">
    <property type="nucleotide sequence ID" value="NZ_CP020809.1"/>
</dbReference>
<protein>
    <submittedName>
        <fullName evidence="2">Uncharacterized protein</fullName>
    </submittedName>
</protein>
<feature type="region of interest" description="Disordered" evidence="1">
    <location>
        <begin position="138"/>
        <end position="185"/>
    </location>
</feature>
<evidence type="ECO:0000313" key="3">
    <source>
        <dbReference type="Proteomes" id="UP000195331"/>
    </source>
</evidence>
<name>A0A1Y0C3J7_9MYCO</name>
<sequence length="185" mass="18260">MTSQTSGNRWRVAVTGAVAGSALAAGLLAGVGAPIALADPAADANANAAATADAPPAAPEMTADEALAIIDKEYDTGAGGGQISQLIHSILQLRAQGFKPSNGNREAIVAALDKRPNQTPLIDALKNTLAYQRKLQARANGSQSSGGISAGINQTGPGQVPIPGAPGTPGISLGPDNSGINVPIG</sequence>
<evidence type="ECO:0000313" key="2">
    <source>
        <dbReference type="EMBL" id="ART69656.1"/>
    </source>
</evidence>
<dbReference type="EMBL" id="CP020809">
    <property type="protein sequence ID" value="ART69656.1"/>
    <property type="molecule type" value="Genomic_DNA"/>
</dbReference>
<dbReference type="AlphaFoldDB" id="A0A1Y0C3J7"/>
<dbReference type="KEGG" id="mdx:BTO20_14580"/>
<reference evidence="2 3" key="1">
    <citation type="submission" date="2017-04" db="EMBL/GenBank/DDBJ databases">
        <title>Whole Genome Sequence of 1,4-Dioxane Degrading Bacterium Mycobacterium dioxanotrophicus PH-06.</title>
        <authorList>
            <person name="He Y."/>
        </authorList>
    </citation>
    <scope>NUCLEOTIDE SEQUENCE [LARGE SCALE GENOMIC DNA]</scope>
    <source>
        <strain evidence="2 3">PH-06</strain>
    </source>
</reference>
<accession>A0A1Y0C3J7</accession>
<gene>
    <name evidence="2" type="ORF">BTO20_14580</name>
</gene>
<organism evidence="2 3">
    <name type="scientific">Mycobacterium dioxanotrophicus</name>
    <dbReference type="NCBI Taxonomy" id="482462"/>
    <lineage>
        <taxon>Bacteria</taxon>
        <taxon>Bacillati</taxon>
        <taxon>Actinomycetota</taxon>
        <taxon>Actinomycetes</taxon>
        <taxon>Mycobacteriales</taxon>
        <taxon>Mycobacteriaceae</taxon>
        <taxon>Mycobacterium</taxon>
    </lineage>
</organism>
<keyword evidence="3" id="KW-1185">Reference proteome</keyword>
<evidence type="ECO:0000256" key="1">
    <source>
        <dbReference type="SAM" id="MobiDB-lite"/>
    </source>
</evidence>